<evidence type="ECO:0000313" key="7">
    <source>
        <dbReference type="EMBL" id="QEC66809.1"/>
    </source>
</evidence>
<dbReference type="InterPro" id="IPR017850">
    <property type="entry name" value="Alkaline_phosphatase_core_sf"/>
</dbReference>
<dbReference type="InterPro" id="IPR024607">
    <property type="entry name" value="Sulfatase_CS"/>
</dbReference>
<feature type="signal peptide" evidence="5">
    <location>
        <begin position="1"/>
        <end position="21"/>
    </location>
</feature>
<dbReference type="PANTHER" id="PTHR42693:SF53">
    <property type="entry name" value="ENDO-4-O-SULFATASE"/>
    <property type="match status" value="1"/>
</dbReference>
<evidence type="ECO:0000256" key="4">
    <source>
        <dbReference type="ARBA" id="ARBA00022837"/>
    </source>
</evidence>
<dbReference type="Gene3D" id="3.30.1120.10">
    <property type="match status" value="1"/>
</dbReference>
<dbReference type="RefSeq" id="WP_147188609.1">
    <property type="nucleotide sequence ID" value="NZ_CP042435.1"/>
</dbReference>
<feature type="chain" id="PRO_5022828120" evidence="5">
    <location>
        <begin position="22"/>
        <end position="435"/>
    </location>
</feature>
<dbReference type="Pfam" id="PF00884">
    <property type="entry name" value="Sulfatase"/>
    <property type="match status" value="1"/>
</dbReference>
<keyword evidence="7" id="KW-0808">Transferase</keyword>
<dbReference type="InterPro" id="IPR050738">
    <property type="entry name" value="Sulfatase"/>
</dbReference>
<dbReference type="Gene3D" id="3.40.720.10">
    <property type="entry name" value="Alkaline Phosphatase, subunit A"/>
    <property type="match status" value="1"/>
</dbReference>
<dbReference type="GO" id="GO:0016740">
    <property type="term" value="F:transferase activity"/>
    <property type="evidence" value="ECO:0007669"/>
    <property type="project" value="UniProtKB-KW"/>
</dbReference>
<keyword evidence="4" id="KW-0106">Calcium</keyword>
<feature type="domain" description="Sulfatase N-terminal" evidence="6">
    <location>
        <begin position="26"/>
        <end position="337"/>
    </location>
</feature>
<evidence type="ECO:0000259" key="6">
    <source>
        <dbReference type="Pfam" id="PF00884"/>
    </source>
</evidence>
<keyword evidence="8" id="KW-1185">Reference proteome</keyword>
<protein>
    <submittedName>
        <fullName evidence="7">Sulfatase-like hydrolase/transferase</fullName>
    </submittedName>
</protein>
<evidence type="ECO:0000313" key="8">
    <source>
        <dbReference type="Proteomes" id="UP000321533"/>
    </source>
</evidence>
<dbReference type="GO" id="GO:0046872">
    <property type="term" value="F:metal ion binding"/>
    <property type="evidence" value="ECO:0007669"/>
    <property type="project" value="UniProtKB-KW"/>
</dbReference>
<dbReference type="PROSITE" id="PS00523">
    <property type="entry name" value="SULFATASE_1"/>
    <property type="match status" value="1"/>
</dbReference>
<keyword evidence="5" id="KW-0732">Signal</keyword>
<dbReference type="InterPro" id="IPR000917">
    <property type="entry name" value="Sulfatase_N"/>
</dbReference>
<proteinExistence type="inferred from homology"/>
<dbReference type="GO" id="GO:0004065">
    <property type="term" value="F:arylsulfatase activity"/>
    <property type="evidence" value="ECO:0007669"/>
    <property type="project" value="TreeGrafter"/>
</dbReference>
<dbReference type="PROSITE" id="PS00149">
    <property type="entry name" value="SULFATASE_2"/>
    <property type="match status" value="1"/>
</dbReference>
<dbReference type="KEGG" id="pgin:FRZ67_05640"/>
<gene>
    <name evidence="7" type="ORF">FRZ67_05640</name>
</gene>
<evidence type="ECO:0000256" key="2">
    <source>
        <dbReference type="ARBA" id="ARBA00022723"/>
    </source>
</evidence>
<evidence type="ECO:0000256" key="3">
    <source>
        <dbReference type="ARBA" id="ARBA00022801"/>
    </source>
</evidence>
<dbReference type="Proteomes" id="UP000321533">
    <property type="component" value="Chromosome"/>
</dbReference>
<reference evidence="7 8" key="1">
    <citation type="journal article" date="2016" name="Int. J. Syst. Evol. Microbiol.">
        <title>Panacibacter ginsenosidivorans gen. nov., sp. nov., with ginsenoside converting activity isolated from soil of a ginseng field.</title>
        <authorList>
            <person name="Siddiqi M.Z."/>
            <person name="Muhammad Shafi S."/>
            <person name="Choi K.D."/>
            <person name="Im W.T."/>
        </authorList>
    </citation>
    <scope>NUCLEOTIDE SEQUENCE [LARGE SCALE GENOMIC DNA]</scope>
    <source>
        <strain evidence="7 8">Gsoil1550</strain>
    </source>
</reference>
<accession>A0A5B8V6H7</accession>
<organism evidence="7 8">
    <name type="scientific">Panacibacter ginsenosidivorans</name>
    <dbReference type="NCBI Taxonomy" id="1813871"/>
    <lineage>
        <taxon>Bacteria</taxon>
        <taxon>Pseudomonadati</taxon>
        <taxon>Bacteroidota</taxon>
        <taxon>Chitinophagia</taxon>
        <taxon>Chitinophagales</taxon>
        <taxon>Chitinophagaceae</taxon>
        <taxon>Panacibacter</taxon>
    </lineage>
</organism>
<sequence>MFRRFFLFLLFLSGLLAPVLSQTTRPNIIYIMADDLGYADLSCYGRKDYKTPNLDKLAGQGVKFMNAYAASSLCTPTRTAFMTGRYPARTPVGLMEPLRGRHKDSIVGLTPDYTSVATLLKKSGYETYLIGKWHLGFGPQYSPNKNGYDYFFGFHSGGNDYISHSNRKGQGDLYENETPVKKEGYLTDIWREKAVEIIKEKHGKPFFLSIMFNAPHWPWQAPGDNRYPDSWDWDSGGTKEKFAAMMKSMDDAVGKIMQAIDDENIAGNTLVIFTSDNGGEEFSDMGVYSGGKDQLWEGGIREPAFARWPGVIPANSITQQETITMDWTATILAVAGAKPDPSFPPDGINLLPICTGKEKAIERTFYWRLFQSTKQKAIRQGNWKYLQTEDGEFLFNLVDDPGEKKDMKEKFPDLFEQLKKKYGEWEMGVLKPVEL</sequence>
<dbReference type="AlphaFoldDB" id="A0A5B8V6H7"/>
<keyword evidence="2" id="KW-0479">Metal-binding</keyword>
<name>A0A5B8V6H7_9BACT</name>
<dbReference type="OrthoDB" id="9803751at2"/>
<dbReference type="PANTHER" id="PTHR42693">
    <property type="entry name" value="ARYLSULFATASE FAMILY MEMBER"/>
    <property type="match status" value="1"/>
</dbReference>
<keyword evidence="3 7" id="KW-0378">Hydrolase</keyword>
<dbReference type="EMBL" id="CP042435">
    <property type="protein sequence ID" value="QEC66809.1"/>
    <property type="molecule type" value="Genomic_DNA"/>
</dbReference>
<comment type="similarity">
    <text evidence="1">Belongs to the sulfatase family.</text>
</comment>
<evidence type="ECO:0000256" key="1">
    <source>
        <dbReference type="ARBA" id="ARBA00008779"/>
    </source>
</evidence>
<evidence type="ECO:0000256" key="5">
    <source>
        <dbReference type="SAM" id="SignalP"/>
    </source>
</evidence>
<dbReference type="SUPFAM" id="SSF53649">
    <property type="entry name" value="Alkaline phosphatase-like"/>
    <property type="match status" value="1"/>
</dbReference>